<keyword evidence="7" id="KW-1133">Transmembrane helix</keyword>
<dbReference type="SUPFAM" id="SSF58104">
    <property type="entry name" value="Methyl-accepting chemotaxis protein (MCP) signaling domain"/>
    <property type="match status" value="1"/>
</dbReference>
<evidence type="ECO:0000313" key="10">
    <source>
        <dbReference type="EMBL" id="UTT43600.1"/>
    </source>
</evidence>
<dbReference type="PRINTS" id="PR00260">
    <property type="entry name" value="CHEMTRNSDUCR"/>
</dbReference>
<feature type="transmembrane region" description="Helical" evidence="7">
    <location>
        <begin position="186"/>
        <end position="208"/>
    </location>
</feature>
<dbReference type="RefSeq" id="WP_255177969.1">
    <property type="nucleotide sequence ID" value="NZ_CP101462.1"/>
</dbReference>
<organism evidence="10 11">
    <name type="scientific">Exiguobacterium aurantiacum</name>
    <dbReference type="NCBI Taxonomy" id="33987"/>
    <lineage>
        <taxon>Bacteria</taxon>
        <taxon>Bacillati</taxon>
        <taxon>Bacillota</taxon>
        <taxon>Bacilli</taxon>
        <taxon>Bacillales</taxon>
        <taxon>Bacillales Family XII. Incertae Sedis</taxon>
        <taxon>Exiguobacterium</taxon>
    </lineage>
</organism>
<protein>
    <submittedName>
        <fullName evidence="10">Methyl-accepting chemotaxis protein</fullName>
    </submittedName>
</protein>
<dbReference type="CDD" id="cd06225">
    <property type="entry name" value="HAMP"/>
    <property type="match status" value="1"/>
</dbReference>
<proteinExistence type="inferred from homology"/>
<evidence type="ECO:0000256" key="7">
    <source>
        <dbReference type="SAM" id="Phobius"/>
    </source>
</evidence>
<dbReference type="SMART" id="SM00283">
    <property type="entry name" value="MA"/>
    <property type="match status" value="1"/>
</dbReference>
<reference evidence="10" key="1">
    <citation type="submission" date="2022-07" db="EMBL/GenBank/DDBJ databases">
        <title>Complete genome of CX2.</title>
        <authorList>
            <person name="Cao G."/>
        </authorList>
    </citation>
    <scope>NUCLEOTIDE SEQUENCE</scope>
    <source>
        <strain evidence="10">CX2</strain>
    </source>
</reference>
<dbReference type="InterPro" id="IPR024478">
    <property type="entry name" value="HlyB_4HB_MCP"/>
</dbReference>
<evidence type="ECO:0000256" key="4">
    <source>
        <dbReference type="ARBA" id="ARBA00023224"/>
    </source>
</evidence>
<dbReference type="PROSITE" id="PS50111">
    <property type="entry name" value="CHEMOTAXIS_TRANSDUC_2"/>
    <property type="match status" value="1"/>
</dbReference>
<dbReference type="InterPro" id="IPR004089">
    <property type="entry name" value="MCPsignal_dom"/>
</dbReference>
<dbReference type="Gene3D" id="1.10.287.950">
    <property type="entry name" value="Methyl-accepting chemotaxis protein"/>
    <property type="match status" value="1"/>
</dbReference>
<keyword evidence="2" id="KW-1003">Cell membrane</keyword>
<name>A0ABY5FQ10_9BACL</name>
<dbReference type="Gene3D" id="6.10.340.10">
    <property type="match status" value="1"/>
</dbReference>
<keyword evidence="3 7" id="KW-0472">Membrane</keyword>
<evidence type="ECO:0000256" key="1">
    <source>
        <dbReference type="ARBA" id="ARBA00004236"/>
    </source>
</evidence>
<sequence length="568" mass="61448">MKKRLNQLTLTQKLFGGIGMILLLVVVGMGYNLMALNDATSRYEEMISSDVMRMKAADELSLGMVRQAYGLRGYILEQEPARLEAEQQGSEEKKEAINALLELSPSTEETKELENLMSYALGYDDLAQQLIQAIDADDQETVDRLALRLMPDVTASIIESGETMQAESEAAMLEKQAQLESRGQSAFIYSAVIAVIIFVLTLGAGYFLQRMVTVPLRQLSDEVGIVADGDLTRADLQALTRDEIGELMLGFNQMKGNLRELIDEVSRNAQEITAQSEELYASTEEMSSQTEETTRMIEQVVAETVNQAAAASKSGQAVAAADEGVERIATSIGTISQDVQTSLKLAERGEQTIQQAKQEVLALESETVVTGQSITALKQQSDEIALITEVIQSITDQTNLLALNAAIEAARAGEQGKGFAVVAEEVRKLAEQSKQSASQIAGLIESIQVQSNAVLERHAISARRVETNTALLEEATASFQQIVGQLHASVENTEQIRVASSEIATTTKQVATAAIHMASDSEVTAETMRSVGETADAQLAMIQELNGVAESLGNMTGDLQTLIGRFQT</sequence>
<feature type="domain" description="HAMP" evidence="9">
    <location>
        <begin position="210"/>
        <end position="263"/>
    </location>
</feature>
<dbReference type="Proteomes" id="UP001060325">
    <property type="component" value="Chromosome"/>
</dbReference>
<dbReference type="InterPro" id="IPR004090">
    <property type="entry name" value="Chemotax_Me-accpt_rcpt"/>
</dbReference>
<comment type="similarity">
    <text evidence="5">Belongs to the methyl-accepting chemotaxis (MCP) protein family.</text>
</comment>
<dbReference type="PROSITE" id="PS50885">
    <property type="entry name" value="HAMP"/>
    <property type="match status" value="1"/>
</dbReference>
<keyword evidence="7" id="KW-0812">Transmembrane</keyword>
<dbReference type="Pfam" id="PF12729">
    <property type="entry name" value="4HB_MCP_1"/>
    <property type="match status" value="1"/>
</dbReference>
<evidence type="ECO:0000259" key="9">
    <source>
        <dbReference type="PROSITE" id="PS50885"/>
    </source>
</evidence>
<dbReference type="Pfam" id="PF00015">
    <property type="entry name" value="MCPsignal"/>
    <property type="match status" value="1"/>
</dbReference>
<evidence type="ECO:0000256" key="5">
    <source>
        <dbReference type="ARBA" id="ARBA00029447"/>
    </source>
</evidence>
<feature type="transmembrane region" description="Helical" evidence="7">
    <location>
        <begin position="14"/>
        <end position="36"/>
    </location>
</feature>
<evidence type="ECO:0000256" key="2">
    <source>
        <dbReference type="ARBA" id="ARBA00022475"/>
    </source>
</evidence>
<feature type="domain" description="Methyl-accepting transducer" evidence="8">
    <location>
        <begin position="282"/>
        <end position="518"/>
    </location>
</feature>
<gene>
    <name evidence="10" type="ORF">NMQ00_03600</name>
</gene>
<keyword evidence="4 6" id="KW-0807">Transducer</keyword>
<dbReference type="Pfam" id="PF00672">
    <property type="entry name" value="HAMP"/>
    <property type="match status" value="1"/>
</dbReference>
<comment type="subcellular location">
    <subcellularLocation>
        <location evidence="1">Cell membrane</location>
    </subcellularLocation>
</comment>
<dbReference type="SMART" id="SM00304">
    <property type="entry name" value="HAMP"/>
    <property type="match status" value="1"/>
</dbReference>
<dbReference type="PANTHER" id="PTHR32089:SF112">
    <property type="entry name" value="LYSOZYME-LIKE PROTEIN-RELATED"/>
    <property type="match status" value="1"/>
</dbReference>
<dbReference type="EMBL" id="CP101462">
    <property type="protein sequence ID" value="UTT43600.1"/>
    <property type="molecule type" value="Genomic_DNA"/>
</dbReference>
<dbReference type="PANTHER" id="PTHR32089">
    <property type="entry name" value="METHYL-ACCEPTING CHEMOTAXIS PROTEIN MCPB"/>
    <property type="match status" value="1"/>
</dbReference>
<evidence type="ECO:0000313" key="11">
    <source>
        <dbReference type="Proteomes" id="UP001060325"/>
    </source>
</evidence>
<accession>A0ABY5FQ10</accession>
<dbReference type="InterPro" id="IPR003660">
    <property type="entry name" value="HAMP_dom"/>
</dbReference>
<evidence type="ECO:0000256" key="6">
    <source>
        <dbReference type="PROSITE-ProRule" id="PRU00284"/>
    </source>
</evidence>
<evidence type="ECO:0000256" key="3">
    <source>
        <dbReference type="ARBA" id="ARBA00023136"/>
    </source>
</evidence>
<evidence type="ECO:0000259" key="8">
    <source>
        <dbReference type="PROSITE" id="PS50111"/>
    </source>
</evidence>
<keyword evidence="11" id="KW-1185">Reference proteome</keyword>